<dbReference type="SUPFAM" id="SSF53137">
    <property type="entry name" value="Translational machinery components"/>
    <property type="match status" value="1"/>
</dbReference>
<dbReference type="AlphaFoldDB" id="A0A6J4IIM5"/>
<dbReference type="Gene3D" id="3.30.420.60">
    <property type="entry name" value="eRF1 domain 2"/>
    <property type="match status" value="1"/>
</dbReference>
<protein>
    <recommendedName>
        <fullName evidence="2">Peptide chain release factor 1</fullName>
    </recommendedName>
</protein>
<evidence type="ECO:0008006" key="2">
    <source>
        <dbReference type="Google" id="ProtNLM"/>
    </source>
</evidence>
<dbReference type="EMBL" id="CADCSZ010000142">
    <property type="protein sequence ID" value="CAA9251096.1"/>
    <property type="molecule type" value="Genomic_DNA"/>
</dbReference>
<gene>
    <name evidence="1" type="ORF">AVDCRST_MAG76-2275</name>
</gene>
<dbReference type="InterPro" id="IPR042226">
    <property type="entry name" value="eFR1_2_sf"/>
</dbReference>
<dbReference type="Pfam" id="PF18844">
    <property type="entry name" value="baeRF_family2"/>
    <property type="match status" value="1"/>
</dbReference>
<proteinExistence type="predicted"/>
<sequence>METSGSVPGSAVAPDEVVDLVRRPGPFATVLLCTQSDIENASQRSEQRWKPLRAELLDQGAPDEVVAAVDPLVAEAHLYGEGLAVVVPASGGAHVEHLPEAPDRDVVRWGTLPLLAPLLASHQRSIAHVVVLIDRLGADLHGVSREGADLEVAVKGDDHPIQRSKPGGWSQRRYQERVQSTWDQNAGEVADAVVRLVERLDAHIVLVAGDVRAVQLLRQRLPDHVACMLREVDGSRATDGSEAITEAEVRTWLATAVADDTRRLLEKLREEGGQHDRAADGLEATMAALSEARAAALLVPTELDGPGLWFGADTVPVAASRQALIDLGGDEPQEGPAVDVLIRAALGTGAAVRIIPAGALPDQVGAILRW</sequence>
<dbReference type="InterPro" id="IPR040701">
    <property type="entry name" value="Bact_RF_family2"/>
</dbReference>
<accession>A0A6J4IIM5</accession>
<name>A0A6J4IIM5_9ACTN</name>
<reference evidence="1" key="1">
    <citation type="submission" date="2020-02" db="EMBL/GenBank/DDBJ databases">
        <authorList>
            <person name="Meier V. D."/>
        </authorList>
    </citation>
    <scope>NUCLEOTIDE SEQUENCE</scope>
    <source>
        <strain evidence="1">AVDCRST_MAG76</strain>
    </source>
</reference>
<evidence type="ECO:0000313" key="1">
    <source>
        <dbReference type="EMBL" id="CAA9251096.1"/>
    </source>
</evidence>
<organism evidence="1">
    <name type="scientific">uncultured Acidimicrobiales bacterium</name>
    <dbReference type="NCBI Taxonomy" id="310071"/>
    <lineage>
        <taxon>Bacteria</taxon>
        <taxon>Bacillati</taxon>
        <taxon>Actinomycetota</taxon>
        <taxon>Acidimicrobiia</taxon>
        <taxon>Acidimicrobiales</taxon>
        <taxon>environmental samples</taxon>
    </lineage>
</organism>